<keyword evidence="1" id="KW-1133">Transmembrane helix</keyword>
<accession>A0ABW0AQB7</accession>
<feature type="transmembrane region" description="Helical" evidence="1">
    <location>
        <begin position="12"/>
        <end position="30"/>
    </location>
</feature>
<proteinExistence type="predicted"/>
<evidence type="ECO:0000313" key="3">
    <source>
        <dbReference type="Proteomes" id="UP001596160"/>
    </source>
</evidence>
<feature type="transmembrane region" description="Helical" evidence="1">
    <location>
        <begin position="98"/>
        <end position="123"/>
    </location>
</feature>
<dbReference type="EMBL" id="JBHSKP010000020">
    <property type="protein sequence ID" value="MFC5155136.1"/>
    <property type="molecule type" value="Genomic_DNA"/>
</dbReference>
<reference evidence="3" key="1">
    <citation type="journal article" date="2019" name="Int. J. Syst. Evol. Microbiol.">
        <title>The Global Catalogue of Microorganisms (GCM) 10K type strain sequencing project: providing services to taxonomists for standard genome sequencing and annotation.</title>
        <authorList>
            <consortium name="The Broad Institute Genomics Platform"/>
            <consortium name="The Broad Institute Genome Sequencing Center for Infectious Disease"/>
            <person name="Wu L."/>
            <person name="Ma J."/>
        </authorList>
    </citation>
    <scope>NUCLEOTIDE SEQUENCE [LARGE SCALE GENOMIC DNA]</scope>
    <source>
        <strain evidence="3">PCU 266</strain>
    </source>
</reference>
<comment type="caution">
    <text evidence="2">The sequence shown here is derived from an EMBL/GenBank/DDBJ whole genome shotgun (WGS) entry which is preliminary data.</text>
</comment>
<evidence type="ECO:0000313" key="2">
    <source>
        <dbReference type="EMBL" id="MFC5155136.1"/>
    </source>
</evidence>
<keyword evidence="1" id="KW-0812">Transmembrane</keyword>
<organism evidence="2 3">
    <name type="scientific">Streptomyces amakusaensis</name>
    <dbReference type="NCBI Taxonomy" id="67271"/>
    <lineage>
        <taxon>Bacteria</taxon>
        <taxon>Bacillati</taxon>
        <taxon>Actinomycetota</taxon>
        <taxon>Actinomycetes</taxon>
        <taxon>Kitasatosporales</taxon>
        <taxon>Streptomycetaceae</taxon>
        <taxon>Streptomyces</taxon>
    </lineage>
</organism>
<sequence length="137" mass="14507">MRQRLTTSGFHLLITLAVIATTAAAWAAWLGWDQVRDEALDGSSTGPYEAWQVIGLVLTLLLPACWAATRRYNIGAVVGIPIGLTVASYYDWRADDSSGLFAIGVAMILAGSIAATVAVSSVVKVVAESRQRRASVA</sequence>
<protein>
    <recommendedName>
        <fullName evidence="4">Integral membrane protein</fullName>
    </recommendedName>
</protein>
<keyword evidence="1" id="KW-0472">Membrane</keyword>
<dbReference type="Proteomes" id="UP001596160">
    <property type="component" value="Unassembled WGS sequence"/>
</dbReference>
<name>A0ABW0AQB7_9ACTN</name>
<feature type="transmembrane region" description="Helical" evidence="1">
    <location>
        <begin position="74"/>
        <end position="92"/>
    </location>
</feature>
<evidence type="ECO:0008006" key="4">
    <source>
        <dbReference type="Google" id="ProtNLM"/>
    </source>
</evidence>
<dbReference type="RefSeq" id="WP_344471647.1">
    <property type="nucleotide sequence ID" value="NZ_BAAASB010000001.1"/>
</dbReference>
<feature type="transmembrane region" description="Helical" evidence="1">
    <location>
        <begin position="50"/>
        <end position="67"/>
    </location>
</feature>
<keyword evidence="3" id="KW-1185">Reference proteome</keyword>
<gene>
    <name evidence="2" type="ORF">ACFPRH_25715</name>
</gene>
<evidence type="ECO:0000256" key="1">
    <source>
        <dbReference type="SAM" id="Phobius"/>
    </source>
</evidence>